<dbReference type="Gene3D" id="3.90.550.10">
    <property type="entry name" value="Spore Coat Polysaccharide Biosynthesis Protein SpsA, Chain A"/>
    <property type="match status" value="1"/>
</dbReference>
<evidence type="ECO:0000259" key="5">
    <source>
        <dbReference type="Pfam" id="PF00535"/>
    </source>
</evidence>
<keyword evidence="7" id="KW-1185">Reference proteome</keyword>
<keyword evidence="3" id="KW-0328">Glycosyltransferase</keyword>
<comment type="similarity">
    <text evidence="2">Belongs to the glycosyltransferase 2 family.</text>
</comment>
<dbReference type="EMBL" id="JAAKDE010000004">
    <property type="protein sequence ID" value="MBA2132385.1"/>
    <property type="molecule type" value="Genomic_DNA"/>
</dbReference>
<evidence type="ECO:0000256" key="3">
    <source>
        <dbReference type="ARBA" id="ARBA00022676"/>
    </source>
</evidence>
<gene>
    <name evidence="6" type="ORF">G5B42_02330</name>
</gene>
<dbReference type="GO" id="GO:0016757">
    <property type="term" value="F:glycosyltransferase activity"/>
    <property type="evidence" value="ECO:0007669"/>
    <property type="project" value="UniProtKB-KW"/>
</dbReference>
<evidence type="ECO:0000256" key="1">
    <source>
        <dbReference type="ARBA" id="ARBA00004776"/>
    </source>
</evidence>
<dbReference type="PANTHER" id="PTHR43179:SF12">
    <property type="entry name" value="GALACTOFURANOSYLTRANSFERASE GLFT2"/>
    <property type="match status" value="1"/>
</dbReference>
<reference evidence="6" key="1">
    <citation type="submission" date="2020-06" db="EMBL/GenBank/DDBJ databases">
        <title>Novel chitinolytic bacterium.</title>
        <authorList>
            <person name="Ungkulpasvich U."/>
            <person name="Kosugi A."/>
            <person name="Uke A."/>
        </authorList>
    </citation>
    <scope>NUCLEOTIDE SEQUENCE</scope>
    <source>
        <strain evidence="6">UUS1-1</strain>
    </source>
</reference>
<sequence>MKETVDLIVVNFNTKKLLAACLDSLRRFSGAPDTYRLWVVDNASTDGSVTLIRSLPWVTGIFNRENRGYATACNQGIKAGNAPYIFILNSDTLVTEGWLPPLIAALQDPAVAVVGPRLVSPDGYLVGAGVVGTETAPIIRGWGVPDDPALFAEPTACLSICGACLGLKRALLPELGYFDENYFHYFEETDYCYNARRHGYKVLYVPTSRVIHLVNGSCRNRRRLAAYFRQSKAYFDRKWQIGEGDHEQPAKTAVLGDDGRPE</sequence>
<proteinExistence type="inferred from homology"/>
<dbReference type="SUPFAM" id="SSF53448">
    <property type="entry name" value="Nucleotide-diphospho-sugar transferases"/>
    <property type="match status" value="1"/>
</dbReference>
<accession>A0A8J6HYJ2</accession>
<keyword evidence="4" id="KW-0808">Transferase</keyword>
<dbReference type="InterPro" id="IPR029044">
    <property type="entry name" value="Nucleotide-diphossugar_trans"/>
</dbReference>
<dbReference type="Proteomes" id="UP000657177">
    <property type="component" value="Unassembled WGS sequence"/>
</dbReference>
<protein>
    <submittedName>
        <fullName evidence="6">Glycosyltransferase family 2 protein</fullName>
    </submittedName>
</protein>
<organism evidence="6 7">
    <name type="scientific">Capillibacterium thermochitinicola</name>
    <dbReference type="NCBI Taxonomy" id="2699427"/>
    <lineage>
        <taxon>Bacteria</taxon>
        <taxon>Bacillati</taxon>
        <taxon>Bacillota</taxon>
        <taxon>Capillibacterium</taxon>
    </lineage>
</organism>
<feature type="domain" description="Glycosyltransferase 2-like" evidence="5">
    <location>
        <begin position="7"/>
        <end position="124"/>
    </location>
</feature>
<comment type="caution">
    <text evidence="6">The sequence shown here is derived from an EMBL/GenBank/DDBJ whole genome shotgun (WGS) entry which is preliminary data.</text>
</comment>
<dbReference type="PANTHER" id="PTHR43179">
    <property type="entry name" value="RHAMNOSYLTRANSFERASE WBBL"/>
    <property type="match status" value="1"/>
</dbReference>
<dbReference type="Pfam" id="PF00535">
    <property type="entry name" value="Glycos_transf_2"/>
    <property type="match status" value="1"/>
</dbReference>
<evidence type="ECO:0000313" key="6">
    <source>
        <dbReference type="EMBL" id="MBA2132385.1"/>
    </source>
</evidence>
<comment type="pathway">
    <text evidence="1">Cell wall biogenesis; cell wall polysaccharide biosynthesis.</text>
</comment>
<evidence type="ECO:0000256" key="2">
    <source>
        <dbReference type="ARBA" id="ARBA00006739"/>
    </source>
</evidence>
<dbReference type="CDD" id="cd04186">
    <property type="entry name" value="GT_2_like_c"/>
    <property type="match status" value="1"/>
</dbReference>
<evidence type="ECO:0000256" key="4">
    <source>
        <dbReference type="ARBA" id="ARBA00022679"/>
    </source>
</evidence>
<dbReference type="AlphaFoldDB" id="A0A8J6HYJ2"/>
<name>A0A8J6HYJ2_9FIRM</name>
<evidence type="ECO:0000313" key="7">
    <source>
        <dbReference type="Proteomes" id="UP000657177"/>
    </source>
</evidence>
<dbReference type="InterPro" id="IPR001173">
    <property type="entry name" value="Glyco_trans_2-like"/>
</dbReference>